<gene>
    <name evidence="1" type="ORF">GK108_10215</name>
</gene>
<dbReference type="AlphaFoldDB" id="A0A6L9L3P1"/>
<reference evidence="1 2" key="1">
    <citation type="submission" date="2020-02" db="EMBL/GenBank/DDBJ databases">
        <title>Draft genome sequence of two Spirosoma agri KCTC 52727 and Spirosoma terrae KCTC 52035.</title>
        <authorList>
            <person name="Rojas J."/>
            <person name="Ambika Manirajan B."/>
            <person name="Suarez C."/>
            <person name="Ratering S."/>
            <person name="Schnell S."/>
        </authorList>
    </citation>
    <scope>NUCLEOTIDE SEQUENCE [LARGE SCALE GENOMIC DNA]</scope>
    <source>
        <strain evidence="1 2">KCTC 52035</strain>
    </source>
</reference>
<evidence type="ECO:0000313" key="1">
    <source>
        <dbReference type="EMBL" id="NDU95245.1"/>
    </source>
</evidence>
<accession>A0A6L9L3P1</accession>
<organism evidence="1 2">
    <name type="scientific">Spirosoma terrae</name>
    <dbReference type="NCBI Taxonomy" id="1968276"/>
    <lineage>
        <taxon>Bacteria</taxon>
        <taxon>Pseudomonadati</taxon>
        <taxon>Bacteroidota</taxon>
        <taxon>Cytophagia</taxon>
        <taxon>Cytophagales</taxon>
        <taxon>Cytophagaceae</taxon>
        <taxon>Spirosoma</taxon>
    </lineage>
</organism>
<dbReference type="RefSeq" id="WP_163946799.1">
    <property type="nucleotide sequence ID" value="NZ_JAAFZH010000003.1"/>
</dbReference>
<evidence type="ECO:0000313" key="2">
    <source>
        <dbReference type="Proteomes" id="UP000474175"/>
    </source>
</evidence>
<protein>
    <submittedName>
        <fullName evidence="1">Helix-turn-helix domain-containing protein</fullName>
    </submittedName>
</protein>
<dbReference type="EMBL" id="JAAFZH010000003">
    <property type="protein sequence ID" value="NDU95245.1"/>
    <property type="molecule type" value="Genomic_DNA"/>
</dbReference>
<sequence length="123" mass="14023">MESIPLTFEQLPAYVYQLGRKLDDLSNLLRSQSEGNQTLKPLHFDIHELCEYLPDKPAVTTVYGLVQRREIPFGRRGKKLIFFQSDIDLWLATKKSKTANEISGLADQHKTSFTRGKKGGSRV</sequence>
<dbReference type="Proteomes" id="UP000474175">
    <property type="component" value="Unassembled WGS sequence"/>
</dbReference>
<keyword evidence="2" id="KW-1185">Reference proteome</keyword>
<proteinExistence type="predicted"/>
<name>A0A6L9L3P1_9BACT</name>
<comment type="caution">
    <text evidence="1">The sequence shown here is derived from an EMBL/GenBank/DDBJ whole genome shotgun (WGS) entry which is preliminary data.</text>
</comment>